<keyword evidence="4" id="KW-1185">Reference proteome</keyword>
<evidence type="ECO:0000313" key="3">
    <source>
        <dbReference type="EMBL" id="GGA35209.1"/>
    </source>
</evidence>
<keyword evidence="2" id="KW-0732">Signal</keyword>
<dbReference type="EMBL" id="BMJA01000002">
    <property type="protein sequence ID" value="GGA35209.1"/>
    <property type="molecule type" value="Genomic_DNA"/>
</dbReference>
<dbReference type="RefSeq" id="WP_188794671.1">
    <property type="nucleotide sequence ID" value="NZ_BMJA01000002.1"/>
</dbReference>
<name>A0ABQ1G0Q4_9GAMM</name>
<evidence type="ECO:0000256" key="1">
    <source>
        <dbReference type="SAM" id="MobiDB-lite"/>
    </source>
</evidence>
<evidence type="ECO:0000256" key="2">
    <source>
        <dbReference type="SAM" id="SignalP"/>
    </source>
</evidence>
<evidence type="ECO:0000313" key="4">
    <source>
        <dbReference type="Proteomes" id="UP000620046"/>
    </source>
</evidence>
<reference evidence="4" key="1">
    <citation type="journal article" date="2019" name="Int. J. Syst. Evol. Microbiol.">
        <title>The Global Catalogue of Microorganisms (GCM) 10K type strain sequencing project: providing services to taxonomists for standard genome sequencing and annotation.</title>
        <authorList>
            <consortium name="The Broad Institute Genomics Platform"/>
            <consortium name="The Broad Institute Genome Sequencing Center for Infectious Disease"/>
            <person name="Wu L."/>
            <person name="Ma J."/>
        </authorList>
    </citation>
    <scope>NUCLEOTIDE SEQUENCE [LARGE SCALE GENOMIC DNA]</scope>
    <source>
        <strain evidence="4">CGMCC 1.15439</strain>
    </source>
</reference>
<dbReference type="Proteomes" id="UP000620046">
    <property type="component" value="Unassembled WGS sequence"/>
</dbReference>
<evidence type="ECO:0008006" key="5">
    <source>
        <dbReference type="Google" id="ProtNLM"/>
    </source>
</evidence>
<comment type="caution">
    <text evidence="3">The sequence shown here is derived from an EMBL/GenBank/DDBJ whole genome shotgun (WGS) entry which is preliminary data.</text>
</comment>
<feature type="chain" id="PRO_5045118125" description="PsiF repeat-containing protein" evidence="2">
    <location>
        <begin position="23"/>
        <end position="105"/>
    </location>
</feature>
<proteinExistence type="predicted"/>
<sequence length="105" mass="10690">MSMRLNLLVASAALVFASAAFAAAPQSKPLTSSQQKMADCSHAAKGKTGADYKSAVSTCMKGDSTAAAAPAKMTPQERMSACSKQNAGKKGADYKSAVSACMKAH</sequence>
<feature type="region of interest" description="Disordered" evidence="1">
    <location>
        <begin position="67"/>
        <end position="93"/>
    </location>
</feature>
<accession>A0ABQ1G0Q4</accession>
<feature type="signal peptide" evidence="2">
    <location>
        <begin position="1"/>
        <end position="22"/>
    </location>
</feature>
<dbReference type="Pfam" id="PF07769">
    <property type="entry name" value="PsiF_repeat"/>
    <property type="match status" value="2"/>
</dbReference>
<dbReference type="InterPro" id="IPR011690">
    <property type="entry name" value="P_starv_induced_PsiF"/>
</dbReference>
<gene>
    <name evidence="3" type="ORF">GCM10010981_25330</name>
</gene>
<organism evidence="3 4">
    <name type="scientific">Dyella nitratireducens</name>
    <dbReference type="NCBI Taxonomy" id="1849580"/>
    <lineage>
        <taxon>Bacteria</taxon>
        <taxon>Pseudomonadati</taxon>
        <taxon>Pseudomonadota</taxon>
        <taxon>Gammaproteobacteria</taxon>
        <taxon>Lysobacterales</taxon>
        <taxon>Rhodanobacteraceae</taxon>
        <taxon>Dyella</taxon>
    </lineage>
</organism>
<protein>
    <recommendedName>
        <fullName evidence="5">PsiF repeat-containing protein</fullName>
    </recommendedName>
</protein>